<dbReference type="PANTHER" id="PTHR33570:SF2">
    <property type="entry name" value="CARBOXYMUCONOLACTONE DECARBOXYLASE-LIKE DOMAIN-CONTAINING PROTEIN"/>
    <property type="match status" value="1"/>
</dbReference>
<comment type="caution">
    <text evidence="2">The sequence shown here is derived from an EMBL/GenBank/DDBJ whole genome shotgun (WGS) entry which is preliminary data.</text>
</comment>
<dbReference type="Gene3D" id="1.20.1290.10">
    <property type="entry name" value="AhpD-like"/>
    <property type="match status" value="1"/>
</dbReference>
<evidence type="ECO:0000313" key="3">
    <source>
        <dbReference type="Proteomes" id="UP001549320"/>
    </source>
</evidence>
<dbReference type="EMBL" id="JBEPSH010000018">
    <property type="protein sequence ID" value="MET4580454.1"/>
    <property type="molecule type" value="Genomic_DNA"/>
</dbReference>
<dbReference type="PANTHER" id="PTHR33570">
    <property type="entry name" value="4-CARBOXYMUCONOLACTONE DECARBOXYLASE FAMILY PROTEIN"/>
    <property type="match status" value="1"/>
</dbReference>
<dbReference type="InterPro" id="IPR052512">
    <property type="entry name" value="4CMD/NDH-1_regulator"/>
</dbReference>
<dbReference type="Proteomes" id="UP001549320">
    <property type="component" value="Unassembled WGS sequence"/>
</dbReference>
<name>A0ABV2QHE7_9BURK</name>
<reference evidence="2 3" key="1">
    <citation type="submission" date="2024-06" db="EMBL/GenBank/DDBJ databases">
        <title>Sorghum-associated microbial communities from plants grown in Nebraska, USA.</title>
        <authorList>
            <person name="Schachtman D."/>
        </authorList>
    </citation>
    <scope>NUCLEOTIDE SEQUENCE [LARGE SCALE GENOMIC DNA]</scope>
    <source>
        <strain evidence="2 3">2709</strain>
    </source>
</reference>
<dbReference type="InterPro" id="IPR029032">
    <property type="entry name" value="AhpD-like"/>
</dbReference>
<organism evidence="2 3">
    <name type="scientific">Ottowia thiooxydans</name>
    <dbReference type="NCBI Taxonomy" id="219182"/>
    <lineage>
        <taxon>Bacteria</taxon>
        <taxon>Pseudomonadati</taxon>
        <taxon>Pseudomonadota</taxon>
        <taxon>Betaproteobacteria</taxon>
        <taxon>Burkholderiales</taxon>
        <taxon>Comamonadaceae</taxon>
        <taxon>Ottowia</taxon>
    </lineage>
</organism>
<dbReference type="InterPro" id="IPR003779">
    <property type="entry name" value="CMD-like"/>
</dbReference>
<dbReference type="Pfam" id="PF02627">
    <property type="entry name" value="CMD"/>
    <property type="match status" value="1"/>
</dbReference>
<protein>
    <submittedName>
        <fullName evidence="2">4-carboxymuconolactone decarboxylase</fullName>
        <ecNumber evidence="2">4.1.1.44</ecNumber>
    </submittedName>
</protein>
<evidence type="ECO:0000259" key="1">
    <source>
        <dbReference type="Pfam" id="PF02627"/>
    </source>
</evidence>
<dbReference type="GO" id="GO:0047575">
    <property type="term" value="F:4-carboxymuconolactone decarboxylase activity"/>
    <property type="evidence" value="ECO:0007669"/>
    <property type="project" value="UniProtKB-EC"/>
</dbReference>
<keyword evidence="3" id="KW-1185">Reference proteome</keyword>
<gene>
    <name evidence="2" type="ORF">ABIE13_005595</name>
</gene>
<proteinExistence type="predicted"/>
<sequence>MSSSSPTTSGVPFDARGEQVRRQLLGDAAMDASIAAMTPFDREYQIFVTNQIFGRTWARGILSQQQLSLLNLGMLAGKGCMEEFELHFRTALKVTKVPVIQLREAILHIGMYCGIPIARECFVIARRVFKEEAVDLAELEAEDARRAAP</sequence>
<dbReference type="SUPFAM" id="SSF69118">
    <property type="entry name" value="AhpD-like"/>
    <property type="match status" value="1"/>
</dbReference>
<dbReference type="EC" id="4.1.1.44" evidence="2"/>
<evidence type="ECO:0000313" key="2">
    <source>
        <dbReference type="EMBL" id="MET4580454.1"/>
    </source>
</evidence>
<feature type="domain" description="Carboxymuconolactone decarboxylase-like" evidence="1">
    <location>
        <begin position="49"/>
        <end position="125"/>
    </location>
</feature>
<accession>A0ABV2QHE7</accession>
<keyword evidence="2" id="KW-0456">Lyase</keyword>
<dbReference type="RefSeq" id="WP_354449398.1">
    <property type="nucleotide sequence ID" value="NZ_JBEPSH010000018.1"/>
</dbReference>